<accession>A0A917MAP1</accession>
<reference evidence="2" key="1">
    <citation type="journal article" date="2014" name="Int. J. Syst. Evol. Microbiol.">
        <title>Complete genome sequence of Corynebacterium casei LMG S-19264T (=DSM 44701T), isolated from a smear-ripened cheese.</title>
        <authorList>
            <consortium name="US DOE Joint Genome Institute (JGI-PGF)"/>
            <person name="Walter F."/>
            <person name="Albersmeier A."/>
            <person name="Kalinowski J."/>
            <person name="Ruckert C."/>
        </authorList>
    </citation>
    <scope>NUCLEOTIDE SEQUENCE</scope>
    <source>
        <strain evidence="2">CGMCC 1.12195</strain>
    </source>
</reference>
<sequence>MMGLTTGQKTIAVGCGWWGFRERAFVTHLDSCAANGFRTLEIGIGDEFAATFPMNTDQQQAAEAIAAATAAGIKLSFATAENDFSLADPQAHRRMVAHVLAVIDIARLFGVSHLRLFAGFTPAKEVTARLYEQVVDAFKVVNERCMEQGIAISIETHGKITWKGGVALHENTVSTDPHYLERLVRDLPANIGFNYDPGNIKAVWPGEPDCWVSIINERINYCHLKDWVACDGGWVAGAIGDGTLDYGSLLPKIAFDGIYLIEYEPLSDLEDGIRRSLTHLEQLGYRIKLK</sequence>
<dbReference type="SUPFAM" id="SSF51658">
    <property type="entry name" value="Xylose isomerase-like"/>
    <property type="match status" value="1"/>
</dbReference>
<dbReference type="PANTHER" id="PTHR12110">
    <property type="entry name" value="HYDROXYPYRUVATE ISOMERASE"/>
    <property type="match status" value="1"/>
</dbReference>
<dbReference type="PANTHER" id="PTHR12110:SF41">
    <property type="entry name" value="INOSOSE DEHYDRATASE"/>
    <property type="match status" value="1"/>
</dbReference>
<organism evidence="2 3">
    <name type="scientific">Parapedobacter pyrenivorans</name>
    <dbReference type="NCBI Taxonomy" id="1305674"/>
    <lineage>
        <taxon>Bacteria</taxon>
        <taxon>Pseudomonadati</taxon>
        <taxon>Bacteroidota</taxon>
        <taxon>Sphingobacteriia</taxon>
        <taxon>Sphingobacteriales</taxon>
        <taxon>Sphingobacteriaceae</taxon>
        <taxon>Parapedobacter</taxon>
    </lineage>
</organism>
<dbReference type="Gene3D" id="3.20.20.150">
    <property type="entry name" value="Divalent-metal-dependent TIM barrel enzymes"/>
    <property type="match status" value="1"/>
</dbReference>
<dbReference type="InterPro" id="IPR013022">
    <property type="entry name" value="Xyl_isomerase-like_TIM-brl"/>
</dbReference>
<dbReference type="Proteomes" id="UP000660862">
    <property type="component" value="Unassembled WGS sequence"/>
</dbReference>
<protein>
    <recommendedName>
        <fullName evidence="1">Xylose isomerase-like TIM barrel domain-containing protein</fullName>
    </recommendedName>
</protein>
<dbReference type="AlphaFoldDB" id="A0A917MAP1"/>
<dbReference type="Pfam" id="PF01261">
    <property type="entry name" value="AP_endonuc_2"/>
    <property type="match status" value="1"/>
</dbReference>
<evidence type="ECO:0000313" key="3">
    <source>
        <dbReference type="Proteomes" id="UP000660862"/>
    </source>
</evidence>
<name>A0A917MAP1_9SPHI</name>
<dbReference type="InterPro" id="IPR050312">
    <property type="entry name" value="IolE/XylAMocC-like"/>
</dbReference>
<comment type="caution">
    <text evidence="2">The sequence shown here is derived from an EMBL/GenBank/DDBJ whole genome shotgun (WGS) entry which is preliminary data.</text>
</comment>
<gene>
    <name evidence="2" type="ORF">GCM10007415_24990</name>
</gene>
<reference evidence="2" key="2">
    <citation type="submission" date="2020-09" db="EMBL/GenBank/DDBJ databases">
        <authorList>
            <person name="Sun Q."/>
            <person name="Zhou Y."/>
        </authorList>
    </citation>
    <scope>NUCLEOTIDE SEQUENCE</scope>
    <source>
        <strain evidence="2">CGMCC 1.12195</strain>
    </source>
</reference>
<dbReference type="EMBL" id="BMER01000002">
    <property type="protein sequence ID" value="GGG89747.1"/>
    <property type="molecule type" value="Genomic_DNA"/>
</dbReference>
<feature type="domain" description="Xylose isomerase-like TIM barrel" evidence="1">
    <location>
        <begin position="30"/>
        <end position="282"/>
    </location>
</feature>
<evidence type="ECO:0000259" key="1">
    <source>
        <dbReference type="Pfam" id="PF01261"/>
    </source>
</evidence>
<proteinExistence type="predicted"/>
<dbReference type="InterPro" id="IPR036237">
    <property type="entry name" value="Xyl_isomerase-like_sf"/>
</dbReference>
<dbReference type="RefSeq" id="WP_188506383.1">
    <property type="nucleotide sequence ID" value="NZ_BMER01000002.1"/>
</dbReference>
<keyword evidence="3" id="KW-1185">Reference proteome</keyword>
<evidence type="ECO:0000313" key="2">
    <source>
        <dbReference type="EMBL" id="GGG89747.1"/>
    </source>
</evidence>